<proteinExistence type="predicted"/>
<dbReference type="Proteomes" id="UP000744676">
    <property type="component" value="Unassembled WGS sequence"/>
</dbReference>
<dbReference type="EMBL" id="QVQA01000087">
    <property type="protein sequence ID" value="KAF5096524.1"/>
    <property type="molecule type" value="Genomic_DNA"/>
</dbReference>
<comment type="caution">
    <text evidence="1">The sequence shown here is derived from an EMBL/GenBank/DDBJ whole genome shotgun (WGS) entry which is preliminary data.</text>
</comment>
<gene>
    <name evidence="1" type="ORF">D0Z00_002765</name>
</gene>
<organism evidence="1 2">
    <name type="scientific">Geotrichum galactomycetum</name>
    <dbReference type="NCBI Taxonomy" id="27317"/>
    <lineage>
        <taxon>Eukaryota</taxon>
        <taxon>Fungi</taxon>
        <taxon>Dikarya</taxon>
        <taxon>Ascomycota</taxon>
        <taxon>Saccharomycotina</taxon>
        <taxon>Dipodascomycetes</taxon>
        <taxon>Dipodascales</taxon>
        <taxon>Dipodascaceae</taxon>
        <taxon>Geotrichum</taxon>
    </lineage>
</organism>
<protein>
    <submittedName>
        <fullName evidence="1">Uncharacterized protein</fullName>
    </submittedName>
</protein>
<evidence type="ECO:0000313" key="1">
    <source>
        <dbReference type="EMBL" id="KAF5096524.1"/>
    </source>
</evidence>
<name>A0ACB6V388_9ASCO</name>
<accession>A0ACB6V388</accession>
<keyword evidence="2" id="KW-1185">Reference proteome</keyword>
<evidence type="ECO:0000313" key="2">
    <source>
        <dbReference type="Proteomes" id="UP000744676"/>
    </source>
</evidence>
<sequence>MKPSVTRTRAALTELFNSLKITSNSSVAASASSSQQESHPVAKWNALAREPPSDIPLTKEEVSLTRLLNSFLKTELEQNSVMSPVTDHFLDLFTGLNIIDATGKPPSGANRSGAPRITELSDKQLAEFLNSCKSDVALTQALDELYYHSRLTRPLASVILRNPAFTTGVPHMHHLVLARHAPVGWTVSGLFTFKLQLANKYWVLGCKDRAQSLIVPEFEALWLPAVRDQTVLAYGTVWALAKALFLFDRADLVRKLFPITAESTNSSSNNSSSKPTELKLATGLPFWVEGHKHSDLELCAQITHNLTSERGAVGQEFVHTVMKILNGYSASAAAEAVKELGRSSHVVGGALLLRLAELACVTRDQKLYNVVKSYLDTVLGSTSMTAAATATAHASKDKLSTALAYQKLQSFNTKPSSKLTAEDASLDTESAVPATH</sequence>
<reference evidence="1 2" key="1">
    <citation type="journal article" date="2020" name="Front. Microbiol.">
        <title>Phenotypic and Genetic Characterization of the Cheese Ripening Yeast Geotrichum candidum.</title>
        <authorList>
            <person name="Perkins V."/>
            <person name="Vignola S."/>
            <person name="Lessard M.H."/>
            <person name="Plante P.L."/>
            <person name="Corbeil J."/>
            <person name="Dugat-Bony E."/>
            <person name="Frenette M."/>
            <person name="Labrie S."/>
        </authorList>
    </citation>
    <scope>NUCLEOTIDE SEQUENCE [LARGE SCALE GENOMIC DNA]</scope>
    <source>
        <strain evidence="1 2">LMA-1147</strain>
    </source>
</reference>